<dbReference type="EMBL" id="CP034413">
    <property type="protein sequence ID" value="QCI60133.1"/>
    <property type="molecule type" value="Genomic_DNA"/>
</dbReference>
<evidence type="ECO:0000313" key="2">
    <source>
        <dbReference type="Proteomes" id="UP000298642"/>
    </source>
</evidence>
<dbReference type="KEGG" id="obj:EIO64_13695"/>
<accession>A0A4D7ARJ4</accession>
<evidence type="ECO:0000313" key="1">
    <source>
        <dbReference type="EMBL" id="QCI60133.1"/>
    </source>
</evidence>
<organism evidence="1 2">
    <name type="scientific">Dysosmobacter welbionis</name>
    <dbReference type="NCBI Taxonomy" id="2093857"/>
    <lineage>
        <taxon>Bacteria</taxon>
        <taxon>Bacillati</taxon>
        <taxon>Bacillota</taxon>
        <taxon>Clostridia</taxon>
        <taxon>Eubacteriales</taxon>
        <taxon>Oscillospiraceae</taxon>
        <taxon>Dysosmobacter</taxon>
    </lineage>
</organism>
<sequence length="164" mass="17942">MRELSQIRDAVVSALAAEGVAALDAYPDQRARRYGCPVAAVAVETAESRTVGFCNYLGEVFDTGAGAPRELYGKQLEAVISIEIRGQRAADCEQGCETAAEVLLGRLPAGIRPGELNWEALTWERETGLFLRRGRLRCRAYFLARAEEGDTVFLDFRLKGAVTT</sequence>
<reference evidence="2" key="1">
    <citation type="submission" date="2018-12" db="EMBL/GenBank/DDBJ databases">
        <title>Dusodibacter welbiota gen. nov., sp. nov., isolated from human faeces and emended description of the Oscillibacter genus.</title>
        <authorList>
            <person name="Le Roy T."/>
            <person name="Van der Smissen P."/>
            <person name="Delzenne N."/>
            <person name="Muccioli G."/>
            <person name="Collet J.F."/>
            <person name="Cani P.D."/>
        </authorList>
    </citation>
    <scope>NUCLEOTIDE SEQUENCE [LARGE SCALE GENOMIC DNA]</scope>
    <source>
        <strain evidence="2">J115</strain>
    </source>
</reference>
<protein>
    <submittedName>
        <fullName evidence="1">Uncharacterized protein</fullName>
    </submittedName>
</protein>
<proteinExistence type="predicted"/>
<name>A0A4D7ARJ4_9FIRM</name>
<gene>
    <name evidence="1" type="ORF">EIO64_13695</name>
</gene>
<dbReference type="Proteomes" id="UP000298642">
    <property type="component" value="Chromosome"/>
</dbReference>
<dbReference type="GeneID" id="89521660"/>
<keyword evidence="2" id="KW-1185">Reference proteome</keyword>
<dbReference type="AlphaFoldDB" id="A0A4D7ARJ4"/>
<dbReference type="RefSeq" id="WP_119310627.1">
    <property type="nucleotide sequence ID" value="NZ_CP034413.3"/>
</dbReference>